<accession>A0AC60W0K9</accession>
<comment type="caution">
    <text evidence="1">The sequence shown here is derived from an EMBL/GenBank/DDBJ whole genome shotgun (WGS) entry which is preliminary data.</text>
</comment>
<evidence type="ECO:0000313" key="2">
    <source>
        <dbReference type="Proteomes" id="UP000559653"/>
    </source>
</evidence>
<evidence type="ECO:0000313" key="1">
    <source>
        <dbReference type="EMBL" id="MBA4453022.1"/>
    </source>
</evidence>
<dbReference type="Proteomes" id="UP000559653">
    <property type="component" value="Unassembled WGS sequence"/>
</dbReference>
<organism evidence="1 2">
    <name type="scientific">Candidatus Nitrosomaritimum aestuariumsis</name>
    <dbReference type="NCBI Taxonomy" id="3342354"/>
    <lineage>
        <taxon>Archaea</taxon>
        <taxon>Nitrososphaerota</taxon>
        <taxon>Nitrososphaeria</taxon>
        <taxon>Nitrosopumilales</taxon>
        <taxon>Nitrosopumilaceae</taxon>
        <taxon>Candidatus Nitrosomaritimum</taxon>
    </lineage>
</organism>
<proteinExistence type="predicted"/>
<gene>
    <name evidence="1" type="ORF">H2B03_07660</name>
</gene>
<name>A0AC60W0K9_9ARCH</name>
<sequence length="118" mass="13742">MSDFEDFFSDLKKLVEKYEQKNTMIKTESDMDNDIIRMFGEKITALARAKNGLNDVIELAYTTAEHHPYWNLLYQSSEIASTVLEKWKGKLSDKEISEIEWSLKEISQTIEKIKAKST</sequence>
<reference evidence="1 2" key="1">
    <citation type="journal article" date="2020" name="Appl. Environ. Microbiol.">
        <title>Genomic Characteristics of a Novel Species of Ammonia-Oxidizing Archaea from the Jiulong River Estuary.</title>
        <authorList>
            <person name="Zou D."/>
            <person name="Wan R."/>
            <person name="Han L."/>
            <person name="Xu M.N."/>
            <person name="Liu Y."/>
            <person name="Liu H."/>
            <person name="Kao S.J."/>
            <person name="Li M."/>
        </authorList>
    </citation>
    <scope>NUCLEOTIDE SEQUENCE [LARGE SCALE GENOMIC DNA]</scope>
    <source>
        <strain evidence="1">W1bin1</strain>
    </source>
</reference>
<protein>
    <submittedName>
        <fullName evidence="1">Uncharacterized protein</fullName>
    </submittedName>
</protein>
<dbReference type="EMBL" id="JACEMZ010000064">
    <property type="protein sequence ID" value="MBA4453022.1"/>
    <property type="molecule type" value="Genomic_DNA"/>
</dbReference>